<dbReference type="GeneID" id="87940732"/>
<comment type="similarity">
    <text evidence="2">Belongs to the TAF6 family.</text>
</comment>
<dbReference type="GO" id="GO:0005669">
    <property type="term" value="C:transcription factor TFIID complex"/>
    <property type="evidence" value="ECO:0007669"/>
    <property type="project" value="InterPro"/>
</dbReference>
<reference evidence="11" key="1">
    <citation type="journal article" date="2023" name="bioRxiv">
        <title>Complete genome of the Medicago anthracnose fungus, Colletotrichum destructivum, reveals a mini-chromosome-like region within a core chromosome.</title>
        <authorList>
            <person name="Lapalu N."/>
            <person name="Simon A."/>
            <person name="Lu A."/>
            <person name="Plaumann P.-L."/>
            <person name="Amselem J."/>
            <person name="Pigne S."/>
            <person name="Auger A."/>
            <person name="Koch C."/>
            <person name="Dallery J.-F."/>
            <person name="O'Connell R.J."/>
        </authorList>
    </citation>
    <scope>NUCLEOTIDE SEQUENCE [LARGE SCALE GENOMIC DNA]</scope>
    <source>
        <strain evidence="11">CBS 520.97</strain>
    </source>
</reference>
<keyword evidence="3" id="KW-0805">Transcription regulation</keyword>
<dbReference type="SUPFAM" id="SSF47113">
    <property type="entry name" value="Histone-fold"/>
    <property type="match status" value="1"/>
</dbReference>
<feature type="compositionally biased region" description="Polar residues" evidence="8">
    <location>
        <begin position="72"/>
        <end position="87"/>
    </location>
</feature>
<dbReference type="PANTHER" id="PTHR10221">
    <property type="entry name" value="TRANSCRIPTION INITIATION FACTOR TFIID SUBUNIT 6"/>
    <property type="match status" value="1"/>
</dbReference>
<organism evidence="10 11">
    <name type="scientific">Colletotrichum destructivum</name>
    <dbReference type="NCBI Taxonomy" id="34406"/>
    <lineage>
        <taxon>Eukaryota</taxon>
        <taxon>Fungi</taxon>
        <taxon>Dikarya</taxon>
        <taxon>Ascomycota</taxon>
        <taxon>Pezizomycotina</taxon>
        <taxon>Sordariomycetes</taxon>
        <taxon>Hypocreomycetidae</taxon>
        <taxon>Glomerellales</taxon>
        <taxon>Glomerellaceae</taxon>
        <taxon>Colletotrichum</taxon>
        <taxon>Colletotrichum destructivum species complex</taxon>
    </lineage>
</organism>
<keyword evidence="5" id="KW-0539">Nucleus</keyword>
<dbReference type="CDD" id="cd22931">
    <property type="entry name" value="HFD_TAF6"/>
    <property type="match status" value="1"/>
</dbReference>
<dbReference type="EMBL" id="CP137307">
    <property type="protein sequence ID" value="WQF79215.1"/>
    <property type="molecule type" value="Genomic_DNA"/>
</dbReference>
<dbReference type="InterPro" id="IPR011442">
    <property type="entry name" value="TAF6_C"/>
</dbReference>
<feature type="compositionally biased region" description="Polar residues" evidence="8">
    <location>
        <begin position="11"/>
        <end position="20"/>
    </location>
</feature>
<dbReference type="FunFam" id="1.10.20.10:FF:000033">
    <property type="entry name" value="Transcription initiation factor TFIID complex subunit"/>
    <property type="match status" value="1"/>
</dbReference>
<comment type="subcellular location">
    <subcellularLocation>
        <location evidence="1">Nucleus</location>
    </subcellularLocation>
</comment>
<dbReference type="InterPro" id="IPR009072">
    <property type="entry name" value="Histone-fold"/>
</dbReference>
<dbReference type="InterPro" id="IPR004823">
    <property type="entry name" value="TAF_TATA-bd_Histone-like_dom"/>
</dbReference>
<dbReference type="InterPro" id="IPR037796">
    <property type="entry name" value="TAF6"/>
</dbReference>
<name>A0AAX4I8A6_9PEZI</name>
<feature type="domain" description="TATA box binding protein associated factor (TAF) histone-like fold" evidence="9">
    <location>
        <begin position="96"/>
        <end position="159"/>
    </location>
</feature>
<keyword evidence="4" id="KW-0804">Transcription</keyword>
<dbReference type="SMART" id="SM00803">
    <property type="entry name" value="TAF"/>
    <property type="match status" value="1"/>
</dbReference>
<evidence type="ECO:0000256" key="2">
    <source>
        <dbReference type="ARBA" id="ARBA00007688"/>
    </source>
</evidence>
<evidence type="ECO:0000256" key="1">
    <source>
        <dbReference type="ARBA" id="ARBA00004123"/>
    </source>
</evidence>
<dbReference type="GO" id="GO:0016251">
    <property type="term" value="F:RNA polymerase II general transcription initiation factor activity"/>
    <property type="evidence" value="ECO:0007669"/>
    <property type="project" value="InterPro"/>
</dbReference>
<dbReference type="CDD" id="cd08050">
    <property type="entry name" value="TAF6C"/>
    <property type="match status" value="1"/>
</dbReference>
<dbReference type="GO" id="GO:0003713">
    <property type="term" value="F:transcription coactivator activity"/>
    <property type="evidence" value="ECO:0007669"/>
    <property type="project" value="TreeGrafter"/>
</dbReference>
<dbReference type="Gene3D" id="1.25.40.770">
    <property type="entry name" value="TAF6, C-terminal HEAT repeat domain"/>
    <property type="match status" value="1"/>
</dbReference>
<dbReference type="Pfam" id="PF07571">
    <property type="entry name" value="TAF6_C"/>
    <property type="match status" value="1"/>
</dbReference>
<gene>
    <name evidence="10" type="ORF">CDEST_04229</name>
</gene>
<evidence type="ECO:0000256" key="6">
    <source>
        <dbReference type="ARBA" id="ARBA00076308"/>
    </source>
</evidence>
<sequence length="547" mass="59742">MGRAGAGPGTLSESASTSPGCSPLASGPTARALELPQLSHSHQPRPFCSSTNHKPQTPTPTCARRPLLPYQKTRSTTVGQNKTTSAMAAQDAPKLLWNPDNVKDVAESVGIPNLHDDALRCLTQDVEYRIGQVLVEALRFMRASRRTTLTVNDISTALKALNIEPLYGYDSTRPLRYGEASLGPGQPLFYIEDEEVDFEKLINAPLPKVPRDMSFTAHWLAIEGVQPSIPQNPTTAESRSQELVPKGPGANPALAALAGNDSISFRPAVKHVVSKELILYFEKVQNAILDDNPDEEVVRLRHAALESVRDDPGLHQLIPYFINFVANQVTHRLDDVFTLRQAMELTAALIANTKLYLDPYANAIAAPVLTCILGRKIGAEDGADAMREQYQLREFSASLLGQIARKYAASNNLLRPKLVRTCLKFFMDPDKPPATHFGAITGVASAGGPEAVRVLVLKCLRAYNDNILQPLRDRGEGVEFEMLVGGILKAIATMIEDERVAVNGINGTANNYATELNEFIGPILGERLNSLGNRRLIKHVLDARNIE</sequence>
<dbReference type="AlphaFoldDB" id="A0AAX4I8A6"/>
<dbReference type="InterPro" id="IPR046344">
    <property type="entry name" value="TAF6_C_sf"/>
</dbReference>
<feature type="compositionally biased region" description="Polar residues" evidence="8">
    <location>
        <begin position="48"/>
        <end position="60"/>
    </location>
</feature>
<dbReference type="Pfam" id="PF02969">
    <property type="entry name" value="TAF"/>
    <property type="match status" value="1"/>
</dbReference>
<protein>
    <recommendedName>
        <fullName evidence="6">TBP-associated factor 6</fullName>
    </recommendedName>
    <alternativeName>
        <fullName evidence="7">Transcription initiation factor TFIID subunit 6</fullName>
    </alternativeName>
</protein>
<dbReference type="PANTHER" id="PTHR10221:SF9">
    <property type="entry name" value="TRANSCRIPTION INITIATION FACTOR TFIID SUBUNIT 6"/>
    <property type="match status" value="1"/>
</dbReference>
<accession>A0AAX4I8A6</accession>
<evidence type="ECO:0000256" key="4">
    <source>
        <dbReference type="ARBA" id="ARBA00023163"/>
    </source>
</evidence>
<evidence type="ECO:0000256" key="7">
    <source>
        <dbReference type="ARBA" id="ARBA00093655"/>
    </source>
</evidence>
<dbReference type="GO" id="GO:0046982">
    <property type="term" value="F:protein heterodimerization activity"/>
    <property type="evidence" value="ECO:0007669"/>
    <property type="project" value="InterPro"/>
</dbReference>
<dbReference type="GO" id="GO:0051123">
    <property type="term" value="P:RNA polymerase II preinitiation complex assembly"/>
    <property type="evidence" value="ECO:0007669"/>
    <property type="project" value="TreeGrafter"/>
</dbReference>
<dbReference type="Proteomes" id="UP001322277">
    <property type="component" value="Chromosome 3"/>
</dbReference>
<evidence type="ECO:0000256" key="8">
    <source>
        <dbReference type="SAM" id="MobiDB-lite"/>
    </source>
</evidence>
<evidence type="ECO:0000259" key="9">
    <source>
        <dbReference type="SMART" id="SM00803"/>
    </source>
</evidence>
<dbReference type="Gene3D" id="1.10.20.10">
    <property type="entry name" value="Histone, subunit A"/>
    <property type="match status" value="1"/>
</dbReference>
<dbReference type="RefSeq" id="XP_062776439.1">
    <property type="nucleotide sequence ID" value="XM_062920388.1"/>
</dbReference>
<evidence type="ECO:0000313" key="10">
    <source>
        <dbReference type="EMBL" id="WQF79215.1"/>
    </source>
</evidence>
<evidence type="ECO:0000256" key="3">
    <source>
        <dbReference type="ARBA" id="ARBA00023015"/>
    </source>
</evidence>
<evidence type="ECO:0000313" key="11">
    <source>
        <dbReference type="Proteomes" id="UP001322277"/>
    </source>
</evidence>
<dbReference type="GO" id="GO:0000124">
    <property type="term" value="C:SAGA complex"/>
    <property type="evidence" value="ECO:0007669"/>
    <property type="project" value="InterPro"/>
</dbReference>
<keyword evidence="11" id="KW-1185">Reference proteome</keyword>
<dbReference type="KEGG" id="cdet:87940732"/>
<dbReference type="GO" id="GO:0006325">
    <property type="term" value="P:chromatin organization"/>
    <property type="evidence" value="ECO:0007669"/>
    <property type="project" value="UniProtKB-ARBA"/>
</dbReference>
<dbReference type="GO" id="GO:0046695">
    <property type="term" value="C:SLIK (SAGA-like) complex"/>
    <property type="evidence" value="ECO:0007669"/>
    <property type="project" value="InterPro"/>
</dbReference>
<feature type="region of interest" description="Disordered" evidence="8">
    <location>
        <begin position="1"/>
        <end position="87"/>
    </location>
</feature>
<proteinExistence type="inferred from homology"/>
<evidence type="ECO:0000256" key="5">
    <source>
        <dbReference type="ARBA" id="ARBA00023242"/>
    </source>
</evidence>